<keyword evidence="5" id="KW-1185">Reference proteome</keyword>
<proteinExistence type="predicted"/>
<dbReference type="Proteomes" id="UP000019373">
    <property type="component" value="Unassembled WGS sequence"/>
</dbReference>
<feature type="region of interest" description="Disordered" evidence="1">
    <location>
        <begin position="185"/>
        <end position="212"/>
    </location>
</feature>
<keyword evidence="2" id="KW-0812">Transmembrane</keyword>
<dbReference type="EMBL" id="KE720795">
    <property type="protein sequence ID" value="ERF75871.1"/>
    <property type="molecule type" value="Genomic_DNA"/>
</dbReference>
<dbReference type="eggNOG" id="ENOG502SVF9">
    <property type="taxonomic scope" value="Eukaryota"/>
</dbReference>
<feature type="chain" id="PRO_5004612098" description="Extracellular membrane protein CFEM domain-containing protein" evidence="3">
    <location>
        <begin position="29"/>
        <end position="270"/>
    </location>
</feature>
<accession>U1GUZ7</accession>
<reference evidence="5" key="1">
    <citation type="journal article" date="2014" name="BMC Genomics">
        <title>Genome characteristics reveal the impact of lichenization on lichen-forming fungus Endocarpon pusillum Hedwig (Verrucariales, Ascomycota).</title>
        <authorList>
            <person name="Wang Y.-Y."/>
            <person name="Liu B."/>
            <person name="Zhang X.-Y."/>
            <person name="Zhou Q.-M."/>
            <person name="Zhang T."/>
            <person name="Li H."/>
            <person name="Yu Y.-F."/>
            <person name="Zhang X.-L."/>
            <person name="Hao X.-Y."/>
            <person name="Wang M."/>
            <person name="Wang L."/>
            <person name="Wei J.-C."/>
        </authorList>
    </citation>
    <scope>NUCLEOTIDE SEQUENCE [LARGE SCALE GENOMIC DNA]</scope>
    <source>
        <strain evidence="5">Z07020 / HMAS-L-300199</strain>
    </source>
</reference>
<evidence type="ECO:0000256" key="3">
    <source>
        <dbReference type="SAM" id="SignalP"/>
    </source>
</evidence>
<dbReference type="AlphaFoldDB" id="U1GUZ7"/>
<name>U1GUZ7_ENDPU</name>
<organism evidence="4 5">
    <name type="scientific">Endocarpon pusillum (strain Z07020 / HMAS-L-300199)</name>
    <name type="common">Lichen-forming fungus</name>
    <dbReference type="NCBI Taxonomy" id="1263415"/>
    <lineage>
        <taxon>Eukaryota</taxon>
        <taxon>Fungi</taxon>
        <taxon>Dikarya</taxon>
        <taxon>Ascomycota</taxon>
        <taxon>Pezizomycotina</taxon>
        <taxon>Eurotiomycetes</taxon>
        <taxon>Chaetothyriomycetidae</taxon>
        <taxon>Verrucariales</taxon>
        <taxon>Verrucariaceae</taxon>
        <taxon>Endocarpon</taxon>
    </lineage>
</organism>
<feature type="signal peptide" evidence="3">
    <location>
        <begin position="1"/>
        <end position="28"/>
    </location>
</feature>
<keyword evidence="3" id="KW-0732">Signal</keyword>
<feature type="compositionally biased region" description="Low complexity" evidence="1">
    <location>
        <begin position="193"/>
        <end position="203"/>
    </location>
</feature>
<evidence type="ECO:0000313" key="4">
    <source>
        <dbReference type="EMBL" id="ERF75871.1"/>
    </source>
</evidence>
<feature type="transmembrane region" description="Helical" evidence="2">
    <location>
        <begin position="227"/>
        <end position="251"/>
    </location>
</feature>
<evidence type="ECO:0008006" key="6">
    <source>
        <dbReference type="Google" id="ProtNLM"/>
    </source>
</evidence>
<gene>
    <name evidence="4" type="ORF">EPUS_01237</name>
</gene>
<keyword evidence="2" id="KW-1133">Transmembrane helix</keyword>
<dbReference type="HOGENOM" id="CLU_085821_0_0_1"/>
<evidence type="ECO:0000256" key="1">
    <source>
        <dbReference type="SAM" id="MobiDB-lite"/>
    </source>
</evidence>
<dbReference type="OrthoDB" id="4151660at2759"/>
<keyword evidence="2" id="KW-0472">Membrane</keyword>
<sequence>MAIMNRRAAPLVMALFSLAPSTLKPVSAAVDPSLIPDDCSMASFFTSCSSTPLPCPRLDTPCAQHVNGCYQYEEECFCALPQPIACAWACPWAGWMRVEDWYRNTCGSLKTIDFALAPGCARDCIREGSFNYGCVTEEQSCFCQHASVFDCEQQCTQRGKDRLQEWVRDQCKYTEGEEVWVVQSGSPTREEAMTTATATPTQTGREESNASKGDAIIINSTADPLSWYEILAVTVASVSGAALVVAWFLIWRHKRMDRRNMQRRQKEEGE</sequence>
<protein>
    <recommendedName>
        <fullName evidence="6">Extracellular membrane protein CFEM domain-containing protein</fullName>
    </recommendedName>
</protein>
<dbReference type="OMA" id="IACAWAC"/>
<evidence type="ECO:0000313" key="5">
    <source>
        <dbReference type="Proteomes" id="UP000019373"/>
    </source>
</evidence>
<dbReference type="GeneID" id="19236295"/>
<evidence type="ECO:0000256" key="2">
    <source>
        <dbReference type="SAM" id="Phobius"/>
    </source>
</evidence>
<dbReference type="RefSeq" id="XP_007786720.1">
    <property type="nucleotide sequence ID" value="XM_007788530.1"/>
</dbReference>